<accession>A0A5D6WK33</accession>
<dbReference type="Proteomes" id="UP000322783">
    <property type="component" value="Unassembled WGS sequence"/>
</dbReference>
<name>A0A5D6WK33_9FIRM</name>
<evidence type="ECO:0000313" key="1">
    <source>
        <dbReference type="EMBL" id="TYZ28456.1"/>
    </source>
</evidence>
<keyword evidence="2" id="KW-1185">Reference proteome</keyword>
<organism evidence="1 2">
    <name type="scientific">Selenomonas caprae</name>
    <dbReference type="NCBI Taxonomy" id="2606905"/>
    <lineage>
        <taxon>Bacteria</taxon>
        <taxon>Bacillati</taxon>
        <taxon>Bacillota</taxon>
        <taxon>Negativicutes</taxon>
        <taxon>Selenomonadales</taxon>
        <taxon>Selenomonadaceae</taxon>
        <taxon>Selenomonas</taxon>
    </lineage>
</organism>
<protein>
    <submittedName>
        <fullName evidence="1">Rha family transcriptional regulator</fullName>
    </submittedName>
</protein>
<comment type="caution">
    <text evidence="1">The sequence shown here is derived from an EMBL/GenBank/DDBJ whole genome shotgun (WGS) entry which is preliminary data.</text>
</comment>
<reference evidence="1 2" key="1">
    <citation type="submission" date="2019-08" db="EMBL/GenBank/DDBJ databases">
        <title>Selenomonas sp. mPRGC5 and Selenomonas sp. mPRGC8 isolated from ruminal fluid of dairy goat (Capra hircus).</title>
        <authorList>
            <person name="Poothong S."/>
            <person name="Nuengjamnong C."/>
            <person name="Tanasupawat S."/>
        </authorList>
    </citation>
    <scope>NUCLEOTIDE SEQUENCE [LARGE SCALE GENOMIC DNA]</scope>
    <source>
        <strain evidence="2">mPRGC8</strain>
    </source>
</reference>
<dbReference type="NCBIfam" id="TIGR02681">
    <property type="entry name" value="phage_pRha"/>
    <property type="match status" value="1"/>
</dbReference>
<dbReference type="Pfam" id="PF09669">
    <property type="entry name" value="Phage_pRha"/>
    <property type="match status" value="1"/>
</dbReference>
<dbReference type="AlphaFoldDB" id="A0A5D6WK33"/>
<dbReference type="InterPro" id="IPR014054">
    <property type="entry name" value="Phage_regulatory_Rha"/>
</dbReference>
<sequence>MPQDLVKVIEGQVVVDSREVAKNFGKAHGDVLKSVDVLVRENSLTKNMFYEDSREYRGQQFRYFVMNRDGFSLLVMGFTGSKALEWKIKYIQAFNAMEKALTERNMQGLKASTTPAGDALEDAVKAKEAILKLVTGIKDGMATLQALEYAERLHGISMEPLRGLLPAAEHKIASFNPTQLGAHIGLKAQAVNKLLAERGWQKREGKVWRLTEIGKAYGEELPFKRNGHSDYRILWNEDALLELVANAEVK</sequence>
<dbReference type="EMBL" id="VTOZ01000015">
    <property type="protein sequence ID" value="TYZ28456.1"/>
    <property type="molecule type" value="Genomic_DNA"/>
</dbReference>
<evidence type="ECO:0000313" key="2">
    <source>
        <dbReference type="Proteomes" id="UP000322783"/>
    </source>
</evidence>
<gene>
    <name evidence="1" type="ORF">FZ041_08390</name>
</gene>
<dbReference type="RefSeq" id="WP_149189251.1">
    <property type="nucleotide sequence ID" value="NZ_VTOZ01000015.1"/>
</dbReference>
<proteinExistence type="predicted"/>